<reference evidence="2" key="1">
    <citation type="submission" date="2014-12" db="EMBL/GenBank/DDBJ databases">
        <title>Insight into the proteome of Arion vulgaris.</title>
        <authorList>
            <person name="Aradska J."/>
            <person name="Bulat T."/>
            <person name="Smidak R."/>
            <person name="Sarate P."/>
            <person name="Gangsoo J."/>
            <person name="Sialana F."/>
            <person name="Bilban M."/>
            <person name="Lubec G."/>
        </authorList>
    </citation>
    <scope>NUCLEOTIDE SEQUENCE</scope>
    <source>
        <tissue evidence="2">Skin</tissue>
    </source>
</reference>
<organism evidence="2">
    <name type="scientific">Arion vulgaris</name>
    <dbReference type="NCBI Taxonomy" id="1028688"/>
    <lineage>
        <taxon>Eukaryota</taxon>
        <taxon>Metazoa</taxon>
        <taxon>Spiralia</taxon>
        <taxon>Lophotrochozoa</taxon>
        <taxon>Mollusca</taxon>
        <taxon>Gastropoda</taxon>
        <taxon>Heterobranchia</taxon>
        <taxon>Euthyneura</taxon>
        <taxon>Panpulmonata</taxon>
        <taxon>Eupulmonata</taxon>
        <taxon>Stylommatophora</taxon>
        <taxon>Helicina</taxon>
        <taxon>Arionoidea</taxon>
        <taxon>Arionidae</taxon>
        <taxon>Arion</taxon>
    </lineage>
</organism>
<sequence>RMHLENGQRVYFNTENFQRRVQQLPRTTLVAFFELCQNDDFAKTLLYFEVPKYYTWDRSRKAFNRRKQGVTVVGFDGVKSSDVLGRVYTVHPNNFKCFYLRILLHTVRGPISFTELKTVEGQVCATFREAC</sequence>
<gene>
    <name evidence="2" type="primary">ORF205628</name>
    <name evidence="1" type="synonym">ORF205581</name>
</gene>
<proteinExistence type="predicted"/>
<evidence type="ECO:0000313" key="1">
    <source>
        <dbReference type="EMBL" id="CEK95134.1"/>
    </source>
</evidence>
<protein>
    <submittedName>
        <fullName evidence="2">Uncharacterized protein</fullName>
    </submittedName>
</protein>
<dbReference type="EMBL" id="HACG01048269">
    <property type="protein sequence ID" value="CEK95134.1"/>
    <property type="molecule type" value="Transcribed_RNA"/>
</dbReference>
<dbReference type="AlphaFoldDB" id="A0A0B7BQK0"/>
<name>A0A0B7BQK0_9EUPU</name>
<evidence type="ECO:0000313" key="2">
    <source>
        <dbReference type="EMBL" id="CEK95147.1"/>
    </source>
</evidence>
<feature type="non-terminal residue" evidence="2">
    <location>
        <position position="1"/>
    </location>
</feature>
<accession>A0A0B7BQK0</accession>
<dbReference type="EMBL" id="HACG01048282">
    <property type="protein sequence ID" value="CEK95147.1"/>
    <property type="molecule type" value="Transcribed_RNA"/>
</dbReference>